<keyword evidence="1" id="KW-0812">Transmembrane</keyword>
<feature type="domain" description="Type 4 secretion system PilS N-terminal" evidence="3">
    <location>
        <begin position="284"/>
        <end position="342"/>
    </location>
</feature>
<evidence type="ECO:0000259" key="3">
    <source>
        <dbReference type="Pfam" id="PF08805"/>
    </source>
</evidence>
<sequence length="381" mass="41798">MESHERTESQMAQVTGGFFGGKGYQKLKVLSLYCSGFNLQFIAEYLDIKINTVHVHMKNAMHKYNSTSYSELKAFFYFIVIGYIIQNDNVRVEISSLLALLFMVIVAYGIMKSLPRWTGNLRFHADKYPPWSLYKNLYGATFILNVDAMLSSGIPIEEALQKMLSASASAWLNERLQATLNAMGSGGEENLGHALDITGYEFPGEEAIIKMQSLFDTANKEGSLKRFGDKWLEKTICRDVIMKTIKNGVVNITDSSISITIGLFLLSLVAGVAYVVWGNVSKTSEVSLVNNIIMETRGMISSNGYGTEDYVPALIAGGSIPSSVTVSGGKIYNKSGGVITVVGTGLVLSSQAPNYRKKAVSGWLRGWGLPISNPPKLTVFR</sequence>
<feature type="transmembrane region" description="Helical" evidence="1">
    <location>
        <begin position="92"/>
        <end position="111"/>
    </location>
</feature>
<dbReference type="AlphaFoldDB" id="A0A1A9VZ18"/>
<dbReference type="Gene3D" id="1.20.81.30">
    <property type="entry name" value="Type II secretion system (T2SS), domain F"/>
    <property type="match status" value="1"/>
</dbReference>
<evidence type="ECO:0008006" key="6">
    <source>
        <dbReference type="Google" id="ProtNLM"/>
    </source>
</evidence>
<dbReference type="Gene3D" id="1.10.10.10">
    <property type="entry name" value="Winged helix-like DNA-binding domain superfamily/Winged helix DNA-binding domain"/>
    <property type="match status" value="1"/>
</dbReference>
<reference evidence="5" key="1">
    <citation type="submission" date="2014-03" db="EMBL/GenBank/DDBJ databases">
        <authorList>
            <person name="Aksoy S."/>
            <person name="Warren W."/>
            <person name="Wilson R.K."/>
        </authorList>
    </citation>
    <scope>NUCLEOTIDE SEQUENCE [LARGE SCALE GENOMIC DNA]</scope>
    <source>
        <strain evidence="5">IAEA</strain>
    </source>
</reference>
<dbReference type="Pfam" id="PF08805">
    <property type="entry name" value="PilS"/>
    <property type="match status" value="1"/>
</dbReference>
<feature type="domain" description="HTH luxR-type" evidence="2">
    <location>
        <begin position="27"/>
        <end position="72"/>
    </location>
</feature>
<dbReference type="VEuPathDB" id="VectorBase:GBRI000035"/>
<name>A0A1A9VZ18_9MUSC</name>
<dbReference type="Pfam" id="PF00196">
    <property type="entry name" value="GerE"/>
    <property type="match status" value="1"/>
</dbReference>
<evidence type="ECO:0000259" key="2">
    <source>
        <dbReference type="Pfam" id="PF00196"/>
    </source>
</evidence>
<dbReference type="InterPro" id="IPR042094">
    <property type="entry name" value="T2SS_GspF_sf"/>
</dbReference>
<reference evidence="4" key="2">
    <citation type="submission" date="2020-05" db="UniProtKB">
        <authorList>
            <consortium name="EnsemblMetazoa"/>
        </authorList>
    </citation>
    <scope>IDENTIFICATION</scope>
    <source>
        <strain evidence="4">IAEA</strain>
    </source>
</reference>
<dbReference type="GO" id="GO:0003677">
    <property type="term" value="F:DNA binding"/>
    <property type="evidence" value="ECO:0007669"/>
    <property type="project" value="InterPro"/>
</dbReference>
<feature type="transmembrane region" description="Helical" evidence="1">
    <location>
        <begin position="256"/>
        <end position="277"/>
    </location>
</feature>
<keyword evidence="1" id="KW-0472">Membrane</keyword>
<evidence type="ECO:0000256" key="1">
    <source>
        <dbReference type="SAM" id="Phobius"/>
    </source>
</evidence>
<organism evidence="4 5">
    <name type="scientific">Glossina brevipalpis</name>
    <dbReference type="NCBI Taxonomy" id="37001"/>
    <lineage>
        <taxon>Eukaryota</taxon>
        <taxon>Metazoa</taxon>
        <taxon>Ecdysozoa</taxon>
        <taxon>Arthropoda</taxon>
        <taxon>Hexapoda</taxon>
        <taxon>Insecta</taxon>
        <taxon>Pterygota</taxon>
        <taxon>Neoptera</taxon>
        <taxon>Endopterygota</taxon>
        <taxon>Diptera</taxon>
        <taxon>Brachycera</taxon>
        <taxon>Muscomorpha</taxon>
        <taxon>Hippoboscoidea</taxon>
        <taxon>Glossinidae</taxon>
        <taxon>Glossina</taxon>
    </lineage>
</organism>
<accession>A0A1A9VZ18</accession>
<keyword evidence="1" id="KW-1133">Transmembrane helix</keyword>
<dbReference type="InterPro" id="IPR016032">
    <property type="entry name" value="Sig_transdc_resp-reg_C-effctor"/>
</dbReference>
<dbReference type="EnsemblMetazoa" id="GBRI000035-RA">
    <property type="protein sequence ID" value="GBRI000035-PA"/>
    <property type="gene ID" value="GBRI000035"/>
</dbReference>
<dbReference type="SUPFAM" id="SSF46894">
    <property type="entry name" value="C-terminal effector domain of the bipartite response regulators"/>
    <property type="match status" value="1"/>
</dbReference>
<proteinExistence type="predicted"/>
<dbReference type="GO" id="GO:0006355">
    <property type="term" value="P:regulation of DNA-templated transcription"/>
    <property type="evidence" value="ECO:0007669"/>
    <property type="project" value="InterPro"/>
</dbReference>
<protein>
    <recommendedName>
        <fullName evidence="6">HTH luxR-type domain-containing protein</fullName>
    </recommendedName>
</protein>
<dbReference type="InterPro" id="IPR000792">
    <property type="entry name" value="Tscrpt_reg_LuxR_C"/>
</dbReference>
<evidence type="ECO:0000313" key="4">
    <source>
        <dbReference type="EnsemblMetazoa" id="GBRI000035-PA"/>
    </source>
</evidence>
<dbReference type="Gene3D" id="3.30.1690.10">
    <property type="entry name" value="TcpA-like pilin"/>
    <property type="match status" value="1"/>
</dbReference>
<dbReference type="SUPFAM" id="SSF54523">
    <property type="entry name" value="Pili subunits"/>
    <property type="match status" value="1"/>
</dbReference>
<dbReference type="InterPro" id="IPR014911">
    <property type="entry name" value="PilS_N"/>
</dbReference>
<dbReference type="InterPro" id="IPR045584">
    <property type="entry name" value="Pilin-like"/>
</dbReference>
<evidence type="ECO:0000313" key="5">
    <source>
        <dbReference type="Proteomes" id="UP000091820"/>
    </source>
</evidence>
<keyword evidence="5" id="KW-1185">Reference proteome</keyword>
<dbReference type="Proteomes" id="UP000091820">
    <property type="component" value="Unassembled WGS sequence"/>
</dbReference>
<dbReference type="InterPro" id="IPR036388">
    <property type="entry name" value="WH-like_DNA-bd_sf"/>
</dbReference>